<keyword evidence="2" id="KW-0645">Protease</keyword>
<keyword evidence="2" id="KW-0378">Hydrolase</keyword>
<comment type="caution">
    <text evidence="2">The sequence shown here is derived from an EMBL/GenBank/DDBJ whole genome shotgun (WGS) entry which is preliminary data.</text>
</comment>
<accession>A0AAE3KJ84</accession>
<keyword evidence="2" id="KW-0121">Carboxypeptidase</keyword>
<dbReference type="InterPro" id="IPR001466">
    <property type="entry name" value="Beta-lactam-related"/>
</dbReference>
<organism evidence="2 3">
    <name type="scientific">Goodfellowiella coeruleoviolacea</name>
    <dbReference type="NCBI Taxonomy" id="334858"/>
    <lineage>
        <taxon>Bacteria</taxon>
        <taxon>Bacillati</taxon>
        <taxon>Actinomycetota</taxon>
        <taxon>Actinomycetes</taxon>
        <taxon>Pseudonocardiales</taxon>
        <taxon>Pseudonocardiaceae</taxon>
        <taxon>Goodfellowiella</taxon>
    </lineage>
</organism>
<dbReference type="Gene3D" id="3.40.710.10">
    <property type="entry name" value="DD-peptidase/beta-lactamase superfamily"/>
    <property type="match status" value="1"/>
</dbReference>
<reference evidence="2" key="1">
    <citation type="submission" date="2022-06" db="EMBL/GenBank/DDBJ databases">
        <title>Genomic Encyclopedia of Archaeal and Bacterial Type Strains, Phase II (KMG-II): from individual species to whole genera.</title>
        <authorList>
            <person name="Goeker M."/>
        </authorList>
    </citation>
    <scope>NUCLEOTIDE SEQUENCE</scope>
    <source>
        <strain evidence="2">DSM 43935</strain>
    </source>
</reference>
<dbReference type="AlphaFoldDB" id="A0AAE3KJ84"/>
<dbReference type="EMBL" id="JAMTCK010000023">
    <property type="protein sequence ID" value="MCP2170001.1"/>
    <property type="molecule type" value="Genomic_DNA"/>
</dbReference>
<keyword evidence="3" id="KW-1185">Reference proteome</keyword>
<dbReference type="Proteomes" id="UP001206128">
    <property type="component" value="Unassembled WGS sequence"/>
</dbReference>
<sequence length="416" mass="43596">MRVTRSRSLRLLLAVVVGVTTSVAVVLGTRGLLTAVPLADSGGDDDRPAVTNRWALRAALDKLTDNDHLPGAVIQVRDGQGSTVTLSSGTAELGSGRPMVDGNARFRIASNSKAFTAVAVLQLVDEGKIGLDAPIERYLPGVVHGTGAGAAIDGNTITVRQILQHTSGLPEYVDQLDRMNAPARWWEPVDMDYSPAHLVSLALAQPPLFAPGTGWAYVNTNYVLAGMLVQAVTGEDIRTVLTERIIAPLGLADTYWPADDELGIRGPHAHNYAGAAAGPGTDGATPARADLTEMTVAPLNSAGSLVSTPGDLNRFYQALSSGQLLSPDSLAEMRTTVNAAEPRFPAGTSYGLGLLRMPLSCGGEYWGHGGNLPGVVSMSGADNTGRQATAYVTTSPDNQSFQHLLDTMDVAFCSAR</sequence>
<evidence type="ECO:0000313" key="3">
    <source>
        <dbReference type="Proteomes" id="UP001206128"/>
    </source>
</evidence>
<gene>
    <name evidence="2" type="ORF">LX83_006889</name>
</gene>
<dbReference type="Pfam" id="PF00144">
    <property type="entry name" value="Beta-lactamase"/>
    <property type="match status" value="1"/>
</dbReference>
<dbReference type="InterPro" id="IPR012338">
    <property type="entry name" value="Beta-lactam/transpept-like"/>
</dbReference>
<evidence type="ECO:0000259" key="1">
    <source>
        <dbReference type="Pfam" id="PF00144"/>
    </source>
</evidence>
<dbReference type="SUPFAM" id="SSF56601">
    <property type="entry name" value="beta-lactamase/transpeptidase-like"/>
    <property type="match status" value="1"/>
</dbReference>
<evidence type="ECO:0000313" key="2">
    <source>
        <dbReference type="EMBL" id="MCP2170001.1"/>
    </source>
</evidence>
<protein>
    <submittedName>
        <fullName evidence="2">D-alanyl-D-alanine carboxypeptidase</fullName>
    </submittedName>
</protein>
<dbReference type="PANTHER" id="PTHR46825">
    <property type="entry name" value="D-ALANYL-D-ALANINE-CARBOXYPEPTIDASE/ENDOPEPTIDASE AMPH"/>
    <property type="match status" value="1"/>
</dbReference>
<proteinExistence type="predicted"/>
<dbReference type="RefSeq" id="WP_253779650.1">
    <property type="nucleotide sequence ID" value="NZ_JAMTCK010000023.1"/>
</dbReference>
<dbReference type="PANTHER" id="PTHR46825:SF7">
    <property type="entry name" value="D-ALANYL-D-ALANINE CARBOXYPEPTIDASE"/>
    <property type="match status" value="1"/>
</dbReference>
<dbReference type="InterPro" id="IPR050491">
    <property type="entry name" value="AmpC-like"/>
</dbReference>
<feature type="domain" description="Beta-lactamase-related" evidence="1">
    <location>
        <begin position="57"/>
        <end position="402"/>
    </location>
</feature>
<name>A0AAE3KJ84_9PSEU</name>
<dbReference type="GO" id="GO:0004180">
    <property type="term" value="F:carboxypeptidase activity"/>
    <property type="evidence" value="ECO:0007669"/>
    <property type="project" value="UniProtKB-KW"/>
</dbReference>